<feature type="domain" description="Thiaminase-2/PQQC" evidence="2">
    <location>
        <begin position="232"/>
        <end position="317"/>
    </location>
</feature>
<dbReference type="InterPro" id="IPR016084">
    <property type="entry name" value="Haem_Oase-like_multi-hlx"/>
</dbReference>
<dbReference type="OrthoDB" id="10028886at2759"/>
<organism evidence="3 4">
    <name type="scientific">Klebsormidium nitens</name>
    <name type="common">Green alga</name>
    <name type="synonym">Ulothrix nitens</name>
    <dbReference type="NCBI Taxonomy" id="105231"/>
    <lineage>
        <taxon>Eukaryota</taxon>
        <taxon>Viridiplantae</taxon>
        <taxon>Streptophyta</taxon>
        <taxon>Klebsormidiophyceae</taxon>
        <taxon>Klebsormidiales</taxon>
        <taxon>Klebsormidiaceae</taxon>
        <taxon>Klebsormidium</taxon>
    </lineage>
</organism>
<dbReference type="Gene3D" id="1.20.910.10">
    <property type="entry name" value="Heme oxygenase-like"/>
    <property type="match status" value="2"/>
</dbReference>
<dbReference type="STRING" id="105231.A0A1Y1HY75"/>
<name>A0A1Y1HY75_KLENI</name>
<accession>A0A1Y1HY75</accession>
<feature type="compositionally biased region" description="Polar residues" evidence="1">
    <location>
        <begin position="146"/>
        <end position="161"/>
    </location>
</feature>
<dbReference type="InterPro" id="IPR004305">
    <property type="entry name" value="Thiaminase-2/PQQC"/>
</dbReference>
<evidence type="ECO:0000259" key="2">
    <source>
        <dbReference type="Pfam" id="PF03070"/>
    </source>
</evidence>
<dbReference type="PANTHER" id="PTHR43198">
    <property type="entry name" value="BIFUNCTIONAL TH2 PROTEIN"/>
    <property type="match status" value="1"/>
</dbReference>
<feature type="domain" description="Thiaminase-2/PQQC" evidence="2">
    <location>
        <begin position="36"/>
        <end position="133"/>
    </location>
</feature>
<feature type="compositionally biased region" description="Polar residues" evidence="1">
    <location>
        <begin position="201"/>
        <end position="217"/>
    </location>
</feature>
<dbReference type="GO" id="GO:0005829">
    <property type="term" value="C:cytosol"/>
    <property type="evidence" value="ECO:0000318"/>
    <property type="project" value="GO_Central"/>
</dbReference>
<dbReference type="AlphaFoldDB" id="A0A1Y1HY75"/>
<reference evidence="3 4" key="1">
    <citation type="journal article" date="2014" name="Nat. Commun.">
        <title>Klebsormidium flaccidum genome reveals primary factors for plant terrestrial adaptation.</title>
        <authorList>
            <person name="Hori K."/>
            <person name="Maruyama F."/>
            <person name="Fujisawa T."/>
            <person name="Togashi T."/>
            <person name="Yamamoto N."/>
            <person name="Seo M."/>
            <person name="Sato S."/>
            <person name="Yamada T."/>
            <person name="Mori H."/>
            <person name="Tajima N."/>
            <person name="Moriyama T."/>
            <person name="Ikeuchi M."/>
            <person name="Watanabe M."/>
            <person name="Wada H."/>
            <person name="Kobayashi K."/>
            <person name="Saito M."/>
            <person name="Masuda T."/>
            <person name="Sasaki-Sekimoto Y."/>
            <person name="Mashiguchi K."/>
            <person name="Awai K."/>
            <person name="Shimojima M."/>
            <person name="Masuda S."/>
            <person name="Iwai M."/>
            <person name="Nobusawa T."/>
            <person name="Narise T."/>
            <person name="Kondo S."/>
            <person name="Saito H."/>
            <person name="Sato R."/>
            <person name="Murakawa M."/>
            <person name="Ihara Y."/>
            <person name="Oshima-Yamada Y."/>
            <person name="Ohtaka K."/>
            <person name="Satoh M."/>
            <person name="Sonobe K."/>
            <person name="Ishii M."/>
            <person name="Ohtani R."/>
            <person name="Kanamori-Sato M."/>
            <person name="Honoki R."/>
            <person name="Miyazaki D."/>
            <person name="Mochizuki H."/>
            <person name="Umetsu J."/>
            <person name="Higashi K."/>
            <person name="Shibata D."/>
            <person name="Kamiya Y."/>
            <person name="Sato N."/>
            <person name="Nakamura Y."/>
            <person name="Tabata S."/>
            <person name="Ida S."/>
            <person name="Kurokawa K."/>
            <person name="Ohta H."/>
        </authorList>
    </citation>
    <scope>NUCLEOTIDE SEQUENCE [LARGE SCALE GENOMIC DNA]</scope>
    <source>
        <strain evidence="3 4">NIES-2285</strain>
    </source>
</reference>
<dbReference type="GO" id="GO:0006772">
    <property type="term" value="P:thiamine metabolic process"/>
    <property type="evidence" value="ECO:0007669"/>
    <property type="project" value="UniProtKB-ARBA"/>
</dbReference>
<keyword evidence="4" id="KW-1185">Reference proteome</keyword>
<protein>
    <recommendedName>
        <fullName evidence="2">Thiaminase-2/PQQC domain-containing protein</fullName>
    </recommendedName>
</protein>
<dbReference type="EMBL" id="DF237030">
    <property type="protein sequence ID" value="GAQ81476.1"/>
    <property type="molecule type" value="Genomic_DNA"/>
</dbReference>
<dbReference type="OMA" id="FVHQMAT"/>
<evidence type="ECO:0000313" key="4">
    <source>
        <dbReference type="Proteomes" id="UP000054558"/>
    </source>
</evidence>
<dbReference type="CDD" id="cd19368">
    <property type="entry name" value="TenA_C_AtTH2-like"/>
    <property type="match status" value="1"/>
</dbReference>
<dbReference type="SUPFAM" id="SSF48613">
    <property type="entry name" value="Heme oxygenase-like"/>
    <property type="match status" value="2"/>
</dbReference>
<evidence type="ECO:0000256" key="1">
    <source>
        <dbReference type="SAM" id="MobiDB-lite"/>
    </source>
</evidence>
<dbReference type="Proteomes" id="UP000054558">
    <property type="component" value="Unassembled WGS sequence"/>
</dbReference>
<gene>
    <name evidence="3" type="ORF">KFL_000810180</name>
</gene>
<evidence type="ECO:0000313" key="3">
    <source>
        <dbReference type="EMBL" id="GAQ81476.1"/>
    </source>
</evidence>
<dbReference type="Pfam" id="PF03070">
    <property type="entry name" value="TENA_THI-4"/>
    <property type="match status" value="2"/>
</dbReference>
<sequence>MMNRELPKGDVSPPSISERLWQSCSDLATKALTGAFISQLAAGTLKKVSFQHYIAQDAFFLTAFCETYELVEERVSDADAKGALRDLRDAALRELGMHAGYAKAWDIDLGDYAQPSAATRNYIDFLRRAASGSTTVTASSPPENGANESQSTQTVLSNGSNGADWEANGKVIGEGESERDSRSELEARTANGALQERADINNHTTEGGSSRDSQITEVKSKNRVAGDTLDHDAARMIAALVPCMRLYAFLGTELRRGRDLTGHPYREWIETYASQDFQASASKLEAVLDSVCGQDTSFEALSPTYRTAMLLELDFFAAQPGL</sequence>
<feature type="compositionally biased region" description="Basic and acidic residues" evidence="1">
    <location>
        <begin position="176"/>
        <end position="187"/>
    </location>
</feature>
<feature type="region of interest" description="Disordered" evidence="1">
    <location>
        <begin position="134"/>
        <end position="217"/>
    </location>
</feature>
<dbReference type="InterPro" id="IPR050967">
    <property type="entry name" value="Thiamine_Salvage_TenA"/>
</dbReference>
<dbReference type="PANTHER" id="PTHR43198:SF2">
    <property type="entry name" value="SI:CH1073-67J19.1-RELATED"/>
    <property type="match status" value="1"/>
</dbReference>
<proteinExistence type="predicted"/>